<dbReference type="RefSeq" id="WP_146292168.1">
    <property type="nucleotide sequence ID" value="NZ_SELH01000016.1"/>
</dbReference>
<dbReference type="SUPFAM" id="SSF100950">
    <property type="entry name" value="NagB/RpiA/CoA transferase-like"/>
    <property type="match status" value="1"/>
</dbReference>
<accession>A0A563DGI4</accession>
<name>A0A563DGI4_9FLAO</name>
<evidence type="ECO:0008006" key="3">
    <source>
        <dbReference type="Google" id="ProtNLM"/>
    </source>
</evidence>
<keyword evidence="2" id="KW-1185">Reference proteome</keyword>
<comment type="caution">
    <text evidence="1">The sequence shown here is derived from an EMBL/GenBank/DDBJ whole genome shotgun (WGS) entry which is preliminary data.</text>
</comment>
<evidence type="ECO:0000313" key="1">
    <source>
        <dbReference type="EMBL" id="TWP29141.1"/>
    </source>
</evidence>
<dbReference type="OrthoDB" id="1425114at2"/>
<gene>
    <name evidence="1" type="ORF">ETU09_04680</name>
</gene>
<protein>
    <recommendedName>
        <fullName evidence="3">LUD domain-containing protein</fullName>
    </recommendedName>
</protein>
<dbReference type="EMBL" id="SELH01000016">
    <property type="protein sequence ID" value="TWP29141.1"/>
    <property type="molecule type" value="Genomic_DNA"/>
</dbReference>
<proteinExistence type="predicted"/>
<evidence type="ECO:0000313" key="2">
    <source>
        <dbReference type="Proteomes" id="UP000319499"/>
    </source>
</evidence>
<dbReference type="Proteomes" id="UP000319499">
    <property type="component" value="Unassembled WGS sequence"/>
</dbReference>
<dbReference type="AlphaFoldDB" id="A0A563DGI4"/>
<reference evidence="1 2" key="1">
    <citation type="submission" date="2019-02" db="EMBL/GenBank/DDBJ databases">
        <title>Apibacter muscae sp. nov.: a novel member of the house fly microbiota.</title>
        <authorList>
            <person name="Park R."/>
        </authorList>
    </citation>
    <scope>NUCLEOTIDE SEQUENCE [LARGE SCALE GENOMIC DNA]</scope>
    <source>
        <strain evidence="1 2">AL1</strain>
    </source>
</reference>
<organism evidence="1 2">
    <name type="scientific">Apibacter muscae</name>
    <dbReference type="NCBI Taxonomy" id="2509004"/>
    <lineage>
        <taxon>Bacteria</taxon>
        <taxon>Pseudomonadati</taxon>
        <taxon>Bacteroidota</taxon>
        <taxon>Flavobacteriia</taxon>
        <taxon>Flavobacteriales</taxon>
        <taxon>Weeksellaceae</taxon>
        <taxon>Apibacter</taxon>
    </lineage>
</organism>
<sequence length="193" mass="21740">MDFLDKIFGKKKKEEILDWNIDNQEEDQSVIFVEKFKSAGGMFFYNDDESEALQTLKNILIVEDISEVLCLNPKLISMLNVLDCNNTPICNGKQDIAFINCEYLVTLDGSVMVSSDQISHLKKSDLPNKIIVWASPDQIISSSSEGLEKIRVSKKQKLPSNITTIHGNQVQGFSGLSTTRKLYLLLVEESYIA</sequence>
<dbReference type="InterPro" id="IPR037171">
    <property type="entry name" value="NagB/RpiA_transferase-like"/>
</dbReference>